<protein>
    <submittedName>
        <fullName evidence="6">Uncharacterized protein</fullName>
    </submittedName>
</protein>
<dbReference type="EMBL" id="BTSX01000006">
    <property type="protein sequence ID" value="GMT04242.1"/>
    <property type="molecule type" value="Genomic_DNA"/>
</dbReference>
<keyword evidence="7" id="KW-1185">Reference proteome</keyword>
<proteinExistence type="inferred from homology"/>
<evidence type="ECO:0000313" key="7">
    <source>
        <dbReference type="Proteomes" id="UP001432027"/>
    </source>
</evidence>
<evidence type="ECO:0000256" key="3">
    <source>
        <dbReference type="ARBA" id="ARBA00023015"/>
    </source>
</evidence>
<sequence>NAPRTEGIRVTQDEVDRRTNNCLFLVRGLRARAYKLHEDIFTSLDERDSVDEMRKRIVPLCIKLNKNYDELETNANYLPDKTAMDKGKLERLKYLFQEEQIDTAHSELIDRLIRATNYNEGNFQINIFLTMFMTTMRRKNFAMIPHSVSYSKYDMTSNPHLTFETILMHCNKDFIANRKGIFINILEKNCYSSVFEIRSGHYMQNRSKEFVCLQKAVVIENGGSIDKVCIYAPNEDLMHMDDFGEKRVDLRGSSRYEVYRRLSVNTNIYLLQNAPIADSRAMLMTLTWIAKVYQVIETPCKVCRKVLKDFLPPTSYSPQNVRHTHHETCR</sequence>
<evidence type="ECO:0000256" key="1">
    <source>
        <dbReference type="ARBA" id="ARBA00004123"/>
    </source>
</evidence>
<evidence type="ECO:0000256" key="4">
    <source>
        <dbReference type="ARBA" id="ARBA00023163"/>
    </source>
</evidence>
<organism evidence="6 7">
    <name type="scientific">Pristionchus entomophagus</name>
    <dbReference type="NCBI Taxonomy" id="358040"/>
    <lineage>
        <taxon>Eukaryota</taxon>
        <taxon>Metazoa</taxon>
        <taxon>Ecdysozoa</taxon>
        <taxon>Nematoda</taxon>
        <taxon>Chromadorea</taxon>
        <taxon>Rhabditida</taxon>
        <taxon>Rhabditina</taxon>
        <taxon>Diplogasteromorpha</taxon>
        <taxon>Diplogasteroidea</taxon>
        <taxon>Neodiplogasteridae</taxon>
        <taxon>Pristionchus</taxon>
    </lineage>
</organism>
<comment type="caution">
    <text evidence="6">The sequence shown here is derived from an EMBL/GenBank/DDBJ whole genome shotgun (WGS) entry which is preliminary data.</text>
</comment>
<dbReference type="Pfam" id="PF11571">
    <property type="entry name" value="Med27"/>
    <property type="match status" value="1"/>
</dbReference>
<name>A0AAV5UD01_9BILA</name>
<feature type="non-terminal residue" evidence="6">
    <location>
        <position position="1"/>
    </location>
</feature>
<comment type="subcellular location">
    <subcellularLocation>
        <location evidence="1">Nucleus</location>
    </subcellularLocation>
</comment>
<reference evidence="6" key="1">
    <citation type="submission" date="2023-10" db="EMBL/GenBank/DDBJ databases">
        <title>Genome assembly of Pristionchus species.</title>
        <authorList>
            <person name="Yoshida K."/>
            <person name="Sommer R.J."/>
        </authorList>
    </citation>
    <scope>NUCLEOTIDE SEQUENCE</scope>
    <source>
        <strain evidence="6">RS0144</strain>
    </source>
</reference>
<evidence type="ECO:0000256" key="2">
    <source>
        <dbReference type="ARBA" id="ARBA00008048"/>
    </source>
</evidence>
<evidence type="ECO:0000313" key="6">
    <source>
        <dbReference type="EMBL" id="GMT04242.1"/>
    </source>
</evidence>
<dbReference type="AlphaFoldDB" id="A0AAV5UD01"/>
<accession>A0AAV5UD01</accession>
<dbReference type="Proteomes" id="UP001432027">
    <property type="component" value="Unassembled WGS sequence"/>
</dbReference>
<dbReference type="InterPro" id="IPR021627">
    <property type="entry name" value="Mediator_Med27"/>
</dbReference>
<gene>
    <name evidence="6" type="ORF">PENTCL1PPCAC_26416</name>
</gene>
<keyword evidence="5" id="KW-0539">Nucleus</keyword>
<keyword evidence="3" id="KW-0805">Transcription regulation</keyword>
<comment type="similarity">
    <text evidence="2">Belongs to the Mediator complex subunit 27 family.</text>
</comment>
<dbReference type="GO" id="GO:0016592">
    <property type="term" value="C:mediator complex"/>
    <property type="evidence" value="ECO:0007669"/>
    <property type="project" value="InterPro"/>
</dbReference>
<evidence type="ECO:0000256" key="5">
    <source>
        <dbReference type="ARBA" id="ARBA00023242"/>
    </source>
</evidence>
<keyword evidence="4" id="KW-0804">Transcription</keyword>